<evidence type="ECO:0000259" key="8">
    <source>
        <dbReference type="Pfam" id="PF10568"/>
    </source>
</evidence>
<feature type="domain" description="Mitochondrial outer membrane transport complex Sam37/metaxin N-terminal" evidence="8">
    <location>
        <begin position="25"/>
        <end position="145"/>
    </location>
</feature>
<evidence type="ECO:0000256" key="2">
    <source>
        <dbReference type="ARBA" id="ARBA00009170"/>
    </source>
</evidence>
<dbReference type="Proteomes" id="UP001211065">
    <property type="component" value="Unassembled WGS sequence"/>
</dbReference>
<evidence type="ECO:0000256" key="7">
    <source>
        <dbReference type="ARBA" id="ARBA00023136"/>
    </source>
</evidence>
<dbReference type="EMBL" id="JADGJW010000221">
    <property type="protein sequence ID" value="KAJ3221583.1"/>
    <property type="molecule type" value="Genomic_DNA"/>
</dbReference>
<evidence type="ECO:0000256" key="5">
    <source>
        <dbReference type="ARBA" id="ARBA00022927"/>
    </source>
</evidence>
<dbReference type="Pfam" id="PF10568">
    <property type="entry name" value="Tom37"/>
    <property type="match status" value="1"/>
</dbReference>
<dbReference type="SFLD" id="SFLDS00019">
    <property type="entry name" value="Glutathione_Transferase_(cytos"/>
    <property type="match status" value="1"/>
</dbReference>
<dbReference type="InterPro" id="IPR019564">
    <property type="entry name" value="Sam37/metaxin_N"/>
</dbReference>
<evidence type="ECO:0000313" key="11">
    <source>
        <dbReference type="Proteomes" id="UP001211065"/>
    </source>
</evidence>
<dbReference type="SUPFAM" id="SSF52833">
    <property type="entry name" value="Thioredoxin-like"/>
    <property type="match status" value="1"/>
</dbReference>
<sequence length="347" mass="40444">MQQNQNLELFVWGKGYNNESFDPFCLSVITYLTFLNVPFVLNNENNPQLSPTGTFPFLRDGSTIICGTLNIFNYLKKKGHDLDHHLSSKQAAESLAYSTLIEENLHLALLYNWFLETDNYLKNTRPWFSRNYPFVLRYQMPSRLQKNATVRLSGMRFVDVSGKKTPEVYVEAKNIYENFTKKLGNNEYIFGSKPSSLDAILYSHLAIHSYPSLATPTLFSILTFNFPNLINYVEKIKTIYFENNWKENLVTYSPITKNFFLRLLENPKLTITETFFSNKYTNTNDQKNVAEMELVKAARLENFKRLAFVLGSLGFFVGYVLRNDCFSAPIEEEENDDEYDDYYEEEC</sequence>
<dbReference type="GO" id="GO:0015031">
    <property type="term" value="P:protein transport"/>
    <property type="evidence" value="ECO:0007669"/>
    <property type="project" value="UniProtKB-KW"/>
</dbReference>
<dbReference type="InterPro" id="IPR050931">
    <property type="entry name" value="Mito_Protein_Transport_Metaxin"/>
</dbReference>
<dbReference type="InterPro" id="IPR033468">
    <property type="entry name" value="Metaxin_GST"/>
</dbReference>
<organism evidence="10 11">
    <name type="scientific">Clydaea vesicula</name>
    <dbReference type="NCBI Taxonomy" id="447962"/>
    <lineage>
        <taxon>Eukaryota</taxon>
        <taxon>Fungi</taxon>
        <taxon>Fungi incertae sedis</taxon>
        <taxon>Chytridiomycota</taxon>
        <taxon>Chytridiomycota incertae sedis</taxon>
        <taxon>Chytridiomycetes</taxon>
        <taxon>Lobulomycetales</taxon>
        <taxon>Lobulomycetaceae</taxon>
        <taxon>Clydaea</taxon>
    </lineage>
</organism>
<gene>
    <name evidence="10" type="primary">MTX1</name>
    <name evidence="10" type="ORF">HK099_003370</name>
</gene>
<keyword evidence="3" id="KW-0813">Transport</keyword>
<comment type="similarity">
    <text evidence="2">Belongs to the metaxin family.</text>
</comment>
<reference evidence="10" key="1">
    <citation type="submission" date="2020-05" db="EMBL/GenBank/DDBJ databases">
        <title>Phylogenomic resolution of chytrid fungi.</title>
        <authorList>
            <person name="Stajich J.E."/>
            <person name="Amses K."/>
            <person name="Simmons R."/>
            <person name="Seto K."/>
            <person name="Myers J."/>
            <person name="Bonds A."/>
            <person name="Quandt C.A."/>
            <person name="Barry K."/>
            <person name="Liu P."/>
            <person name="Grigoriev I."/>
            <person name="Longcore J.E."/>
            <person name="James T.Y."/>
        </authorList>
    </citation>
    <scope>NUCLEOTIDE SEQUENCE</scope>
    <source>
        <strain evidence="10">JEL0476</strain>
    </source>
</reference>
<name>A0AAD5U1Q0_9FUNG</name>
<protein>
    <submittedName>
        <fullName evidence="10">Metaxin 1</fullName>
    </submittedName>
</protein>
<dbReference type="PANTHER" id="PTHR12289:SF41">
    <property type="entry name" value="FAILED AXON CONNECTIONS-RELATED"/>
    <property type="match status" value="1"/>
</dbReference>
<keyword evidence="5" id="KW-0653">Protein transport</keyword>
<dbReference type="Pfam" id="PF17171">
    <property type="entry name" value="GST_C_6"/>
    <property type="match status" value="1"/>
</dbReference>
<dbReference type="InterPro" id="IPR036249">
    <property type="entry name" value="Thioredoxin-like_sf"/>
</dbReference>
<dbReference type="SUPFAM" id="SSF47616">
    <property type="entry name" value="GST C-terminal domain-like"/>
    <property type="match status" value="1"/>
</dbReference>
<keyword evidence="6" id="KW-0496">Mitochondrion</keyword>
<dbReference type="CDD" id="cd03054">
    <property type="entry name" value="GST_N_Metaxin"/>
    <property type="match status" value="1"/>
</dbReference>
<dbReference type="InterPro" id="IPR036282">
    <property type="entry name" value="Glutathione-S-Trfase_C_sf"/>
</dbReference>
<evidence type="ECO:0000256" key="1">
    <source>
        <dbReference type="ARBA" id="ARBA00004294"/>
    </source>
</evidence>
<evidence type="ECO:0000256" key="4">
    <source>
        <dbReference type="ARBA" id="ARBA00022787"/>
    </source>
</evidence>
<dbReference type="PANTHER" id="PTHR12289">
    <property type="entry name" value="METAXIN RELATED"/>
    <property type="match status" value="1"/>
</dbReference>
<evidence type="ECO:0000256" key="6">
    <source>
        <dbReference type="ARBA" id="ARBA00023128"/>
    </source>
</evidence>
<keyword evidence="11" id="KW-1185">Reference proteome</keyword>
<dbReference type="GO" id="GO:0007005">
    <property type="term" value="P:mitochondrion organization"/>
    <property type="evidence" value="ECO:0007669"/>
    <property type="project" value="TreeGrafter"/>
</dbReference>
<evidence type="ECO:0000259" key="9">
    <source>
        <dbReference type="Pfam" id="PF17171"/>
    </source>
</evidence>
<evidence type="ECO:0000313" key="10">
    <source>
        <dbReference type="EMBL" id="KAJ3221583.1"/>
    </source>
</evidence>
<dbReference type="GO" id="GO:0001401">
    <property type="term" value="C:SAM complex"/>
    <property type="evidence" value="ECO:0007669"/>
    <property type="project" value="InterPro"/>
</dbReference>
<dbReference type="InterPro" id="IPR040079">
    <property type="entry name" value="Glutathione_S-Trfase"/>
</dbReference>
<keyword evidence="7" id="KW-0472">Membrane</keyword>
<dbReference type="AlphaFoldDB" id="A0AAD5U1Q0"/>
<keyword evidence="4" id="KW-1000">Mitochondrion outer membrane</keyword>
<comment type="subcellular location">
    <subcellularLocation>
        <location evidence="1">Mitochondrion outer membrane</location>
    </subcellularLocation>
</comment>
<dbReference type="SFLD" id="SFLDG01180">
    <property type="entry name" value="SUF1"/>
    <property type="match status" value="1"/>
</dbReference>
<dbReference type="Gene3D" id="1.20.1050.10">
    <property type="match status" value="1"/>
</dbReference>
<accession>A0AAD5U1Q0</accession>
<proteinExistence type="inferred from homology"/>
<evidence type="ECO:0000256" key="3">
    <source>
        <dbReference type="ARBA" id="ARBA00022448"/>
    </source>
</evidence>
<comment type="caution">
    <text evidence="10">The sequence shown here is derived from an EMBL/GenBank/DDBJ whole genome shotgun (WGS) entry which is preliminary data.</text>
</comment>
<feature type="domain" description="Metaxin glutathione S-transferase" evidence="9">
    <location>
        <begin position="172"/>
        <end position="236"/>
    </location>
</feature>